<gene>
    <name evidence="2" type="ORF">SAMN04487820_101378</name>
</gene>
<dbReference type="RefSeq" id="WP_092625733.1">
    <property type="nucleotide sequence ID" value="NZ_FNFM01000001.1"/>
</dbReference>
<evidence type="ECO:0000256" key="1">
    <source>
        <dbReference type="SAM" id="MobiDB-lite"/>
    </source>
</evidence>
<dbReference type="AlphaFoldDB" id="A0A1G8VWR2"/>
<dbReference type="EMBL" id="FNFM01000001">
    <property type="protein sequence ID" value="SDJ70376.1"/>
    <property type="molecule type" value="Genomic_DNA"/>
</dbReference>
<proteinExistence type="predicted"/>
<organism evidence="2 3">
    <name type="scientific">Actinopolyspora mzabensis</name>
    <dbReference type="NCBI Taxonomy" id="995066"/>
    <lineage>
        <taxon>Bacteria</taxon>
        <taxon>Bacillati</taxon>
        <taxon>Actinomycetota</taxon>
        <taxon>Actinomycetes</taxon>
        <taxon>Actinopolysporales</taxon>
        <taxon>Actinopolysporaceae</taxon>
        <taxon>Actinopolyspora</taxon>
    </lineage>
</organism>
<accession>A0A1G8VWR2</accession>
<keyword evidence="3" id="KW-1185">Reference proteome</keyword>
<dbReference type="Proteomes" id="UP000199213">
    <property type="component" value="Unassembled WGS sequence"/>
</dbReference>
<feature type="compositionally biased region" description="Polar residues" evidence="1">
    <location>
        <begin position="1"/>
        <end position="19"/>
    </location>
</feature>
<evidence type="ECO:0000313" key="2">
    <source>
        <dbReference type="EMBL" id="SDJ70376.1"/>
    </source>
</evidence>
<feature type="region of interest" description="Disordered" evidence="1">
    <location>
        <begin position="1"/>
        <end position="29"/>
    </location>
</feature>
<reference evidence="3" key="1">
    <citation type="submission" date="2016-10" db="EMBL/GenBank/DDBJ databases">
        <authorList>
            <person name="Varghese N."/>
            <person name="Submissions S."/>
        </authorList>
    </citation>
    <scope>NUCLEOTIDE SEQUENCE [LARGE SCALE GENOMIC DNA]</scope>
    <source>
        <strain evidence="3">DSM 45460</strain>
    </source>
</reference>
<name>A0A1G8VWR2_ACTMZ</name>
<protein>
    <submittedName>
        <fullName evidence="2">Uncharacterized protein</fullName>
    </submittedName>
</protein>
<sequence length="118" mass="12628">MSESGHTFNFHGNSFSGPQNFGAGGTAYVNQGAGNDEELDRLRGLVAELVDSLSKRPEDDVDSARAYDQASEMAELLEENSPDGERVRKKWSRLRPLLEGLGTAGSVASIAGLLGNLF</sequence>
<evidence type="ECO:0000313" key="3">
    <source>
        <dbReference type="Proteomes" id="UP000199213"/>
    </source>
</evidence>
<dbReference type="OrthoDB" id="5189341at2"/>